<dbReference type="EMBL" id="UXUI01007671">
    <property type="protein sequence ID" value="VDD88602.1"/>
    <property type="molecule type" value="Genomic_DNA"/>
</dbReference>
<dbReference type="AlphaFoldDB" id="A0A0N4V229"/>
<reference evidence="10 11" key="2">
    <citation type="submission" date="2018-10" db="EMBL/GenBank/DDBJ databases">
        <authorList>
            <consortium name="Pathogen Informatics"/>
        </authorList>
    </citation>
    <scope>NUCLEOTIDE SEQUENCE [LARGE SCALE GENOMIC DNA]</scope>
</reference>
<dbReference type="WBParaSite" id="EVEC_0000403701-mRNA-1">
    <property type="protein sequence ID" value="EVEC_0000403701-mRNA-1"/>
    <property type="gene ID" value="EVEC_0000403701"/>
</dbReference>
<accession>A0A0N4V229</accession>
<dbReference type="GO" id="GO:0005743">
    <property type="term" value="C:mitochondrial inner membrane"/>
    <property type="evidence" value="ECO:0007669"/>
    <property type="project" value="TreeGrafter"/>
</dbReference>
<dbReference type="PANTHER" id="PTHR11153:SF8">
    <property type="entry name" value="SIDEROFLEXIN-1"/>
    <property type="match status" value="1"/>
</dbReference>
<keyword evidence="5" id="KW-0029">Amino-acid transport</keyword>
<keyword evidence="4 9" id="KW-0812">Transmembrane</keyword>
<evidence type="ECO:0000256" key="3">
    <source>
        <dbReference type="ARBA" id="ARBA00022448"/>
    </source>
</evidence>
<sequence>MSQLVKELLNRPDISRPRWDQSTFEGRAKHFFVITNPLNLFVSGRRLEECKKLVLNYRKGIIPDDLTVDQLWRAKQLFDSAYHPATNEKMFLPGRMSFQVPGNMLLTGGMLTFYKYFFLPNLWSPAAVIFWQWLNQTFNAVVNYTNRSGEGASTNQMMASYVCATGGALVAALGLNSLVKTAPPLVGRLVPFCAVAVANSINIPMMRSKELIEGIDLMDENGNKVGKSKKIAYQAISKVVLSRIGMASPTFVCIPIFMNWCVKTQWYKARPWVSAPLQAAIAGVVLVFSTPLCCAIYPQMSPVDVKKLEPEVREKISKLPNSPRTVYCNKGL</sequence>
<comment type="subcellular location">
    <subcellularLocation>
        <location evidence="1 9">Mitochondrion membrane</location>
        <topology evidence="1 9">Multi-pass membrane protein</topology>
    </subcellularLocation>
</comment>
<evidence type="ECO:0000313" key="10">
    <source>
        <dbReference type="EMBL" id="VDD88602.1"/>
    </source>
</evidence>
<dbReference type="InterPro" id="IPR004686">
    <property type="entry name" value="Mtc"/>
</dbReference>
<protein>
    <recommendedName>
        <fullName evidence="9">Sidoreflexin</fullName>
    </recommendedName>
</protein>
<feature type="transmembrane region" description="Helical" evidence="9">
    <location>
        <begin position="277"/>
        <end position="297"/>
    </location>
</feature>
<dbReference type="Pfam" id="PF03820">
    <property type="entry name" value="SFXNs"/>
    <property type="match status" value="1"/>
</dbReference>
<feature type="transmembrane region" description="Helical" evidence="9">
    <location>
        <begin position="239"/>
        <end position="257"/>
    </location>
</feature>
<dbReference type="Proteomes" id="UP000274131">
    <property type="component" value="Unassembled WGS sequence"/>
</dbReference>
<keyword evidence="7 9" id="KW-0496">Mitochondrion</keyword>
<dbReference type="NCBIfam" id="TIGR00798">
    <property type="entry name" value="mtc"/>
    <property type="match status" value="1"/>
</dbReference>
<gene>
    <name evidence="10" type="ORF">EVEC_LOCUS3745</name>
</gene>
<dbReference type="OrthoDB" id="6608471at2759"/>
<keyword evidence="11" id="KW-1185">Reference proteome</keyword>
<proteinExistence type="inferred from homology"/>
<evidence type="ECO:0000256" key="9">
    <source>
        <dbReference type="RuleBase" id="RU362000"/>
    </source>
</evidence>
<organism evidence="12">
    <name type="scientific">Enterobius vermicularis</name>
    <name type="common">Human pinworm</name>
    <dbReference type="NCBI Taxonomy" id="51028"/>
    <lineage>
        <taxon>Eukaryota</taxon>
        <taxon>Metazoa</taxon>
        <taxon>Ecdysozoa</taxon>
        <taxon>Nematoda</taxon>
        <taxon>Chromadorea</taxon>
        <taxon>Rhabditida</taxon>
        <taxon>Spirurina</taxon>
        <taxon>Oxyuridomorpha</taxon>
        <taxon>Oxyuroidea</taxon>
        <taxon>Oxyuridae</taxon>
        <taxon>Enterobius</taxon>
    </lineage>
</organism>
<feature type="transmembrane region" description="Helical" evidence="9">
    <location>
        <begin position="158"/>
        <end position="179"/>
    </location>
</feature>
<dbReference type="STRING" id="51028.A0A0N4V229"/>
<evidence type="ECO:0000313" key="11">
    <source>
        <dbReference type="Proteomes" id="UP000274131"/>
    </source>
</evidence>
<evidence type="ECO:0000256" key="5">
    <source>
        <dbReference type="ARBA" id="ARBA00022970"/>
    </source>
</evidence>
<evidence type="ECO:0000256" key="2">
    <source>
        <dbReference type="ARBA" id="ARBA00005974"/>
    </source>
</evidence>
<feature type="transmembrane region" description="Helical" evidence="9">
    <location>
        <begin position="123"/>
        <end position="146"/>
    </location>
</feature>
<evidence type="ECO:0000313" key="12">
    <source>
        <dbReference type="WBParaSite" id="EVEC_0000403701-mRNA-1"/>
    </source>
</evidence>
<dbReference type="PANTHER" id="PTHR11153">
    <property type="entry name" value="SIDEROFLEXIN"/>
    <property type="match status" value="1"/>
</dbReference>
<keyword evidence="8 9" id="KW-0472">Membrane</keyword>
<evidence type="ECO:0000256" key="1">
    <source>
        <dbReference type="ARBA" id="ARBA00004225"/>
    </source>
</evidence>
<evidence type="ECO:0000256" key="8">
    <source>
        <dbReference type="ARBA" id="ARBA00023136"/>
    </source>
</evidence>
<dbReference type="GO" id="GO:0140300">
    <property type="term" value="P:serine import into mitochondrion"/>
    <property type="evidence" value="ECO:0007669"/>
    <property type="project" value="TreeGrafter"/>
</dbReference>
<evidence type="ECO:0000256" key="4">
    <source>
        <dbReference type="ARBA" id="ARBA00022692"/>
    </source>
</evidence>
<evidence type="ECO:0000256" key="6">
    <source>
        <dbReference type="ARBA" id="ARBA00022989"/>
    </source>
</evidence>
<keyword evidence="3" id="KW-0813">Transport</keyword>
<reference evidence="12" key="1">
    <citation type="submission" date="2017-02" db="UniProtKB">
        <authorList>
            <consortium name="WormBaseParasite"/>
        </authorList>
    </citation>
    <scope>IDENTIFICATION</scope>
</reference>
<name>A0A0N4V229_ENTVE</name>
<evidence type="ECO:0000256" key="7">
    <source>
        <dbReference type="ARBA" id="ARBA00023128"/>
    </source>
</evidence>
<keyword evidence="6 9" id="KW-1133">Transmembrane helix</keyword>
<comment type="similarity">
    <text evidence="2 9">Belongs to the sideroflexin family.</text>
</comment>
<dbReference type="GO" id="GO:0015075">
    <property type="term" value="F:monoatomic ion transmembrane transporter activity"/>
    <property type="evidence" value="ECO:0007669"/>
    <property type="project" value="InterPro"/>
</dbReference>